<dbReference type="InterPro" id="IPR026371">
    <property type="entry name" value="PGF_CTERM"/>
</dbReference>
<dbReference type="AlphaFoldDB" id="A0AA51UQ64"/>
<feature type="domain" description="PGF-CTERM archaeal protein-sorting signal" evidence="3">
    <location>
        <begin position="90"/>
        <end position="111"/>
    </location>
</feature>
<keyword evidence="1" id="KW-0732">Signal</keyword>
<dbReference type="Pfam" id="PF18204">
    <property type="entry name" value="PGF-CTERM"/>
    <property type="match status" value="1"/>
</dbReference>
<feature type="region of interest" description="Disordered" evidence="2">
    <location>
        <begin position="61"/>
        <end position="88"/>
    </location>
</feature>
<sequence>MFNETYNLSGTDLDSCSICHGDSTLTPYGADVLASGLDFASIENNDSDEDGFSNIEEINALTSPGDPNDYPETMVEEETASEETSDAKSPGFEITFAIAGIAALTYLKRRR</sequence>
<dbReference type="EMBL" id="CP133592">
    <property type="protein sequence ID" value="WMW26240.1"/>
    <property type="molecule type" value="Genomic_DNA"/>
</dbReference>
<evidence type="ECO:0000313" key="4">
    <source>
        <dbReference type="EMBL" id="WMW26240.1"/>
    </source>
</evidence>
<feature type="compositionally biased region" description="Acidic residues" evidence="2">
    <location>
        <begin position="74"/>
        <end position="84"/>
    </location>
</feature>
<protein>
    <submittedName>
        <fullName evidence="4">PGF-CTERM sorting domain-containing protein</fullName>
    </submittedName>
</protein>
<dbReference type="Proteomes" id="UP001182908">
    <property type="component" value="Chromosome"/>
</dbReference>
<dbReference type="GeneID" id="84232228"/>
<reference evidence="4 5" key="1">
    <citation type="submission" date="2023-08" db="EMBL/GenBank/DDBJ databases">
        <title>Methanolobus mangrovi sp. nov. and Methanolobus sediminis sp. nov, two novel methylotrophic methanogens isolated from mangrove sediments in China.</title>
        <authorList>
            <person name="Zhou J."/>
        </authorList>
    </citation>
    <scope>NUCLEOTIDE SEQUENCE [LARGE SCALE GENOMIC DNA]</scope>
    <source>
        <strain evidence="4 5">FTZ6</strain>
    </source>
</reference>
<keyword evidence="5" id="KW-1185">Reference proteome</keyword>
<evidence type="ECO:0000256" key="2">
    <source>
        <dbReference type="SAM" id="MobiDB-lite"/>
    </source>
</evidence>
<accession>A0AA51UQ64</accession>
<organism evidence="4 5">
    <name type="scientific">Methanolobus sediminis</name>
    <dbReference type="NCBI Taxonomy" id="3072978"/>
    <lineage>
        <taxon>Archaea</taxon>
        <taxon>Methanobacteriati</taxon>
        <taxon>Methanobacteriota</taxon>
        <taxon>Stenosarchaea group</taxon>
        <taxon>Methanomicrobia</taxon>
        <taxon>Methanosarcinales</taxon>
        <taxon>Methanosarcinaceae</taxon>
        <taxon>Methanolobus</taxon>
    </lineage>
</organism>
<dbReference type="RefSeq" id="WP_309312036.1">
    <property type="nucleotide sequence ID" value="NZ_CP133592.1"/>
</dbReference>
<gene>
    <name evidence="4" type="ORF">RE474_05885</name>
</gene>
<proteinExistence type="predicted"/>
<dbReference type="KEGG" id="mseb:RE474_05885"/>
<evidence type="ECO:0000313" key="5">
    <source>
        <dbReference type="Proteomes" id="UP001182908"/>
    </source>
</evidence>
<name>A0AA51UQ64_9EURY</name>
<evidence type="ECO:0000259" key="3">
    <source>
        <dbReference type="Pfam" id="PF18204"/>
    </source>
</evidence>
<evidence type="ECO:0000256" key="1">
    <source>
        <dbReference type="ARBA" id="ARBA00022729"/>
    </source>
</evidence>